<organism evidence="1 2">
    <name type="scientific">Linderina macrospora</name>
    <dbReference type="NCBI Taxonomy" id="4868"/>
    <lineage>
        <taxon>Eukaryota</taxon>
        <taxon>Fungi</taxon>
        <taxon>Fungi incertae sedis</taxon>
        <taxon>Zoopagomycota</taxon>
        <taxon>Kickxellomycotina</taxon>
        <taxon>Kickxellomycetes</taxon>
        <taxon>Kickxellales</taxon>
        <taxon>Kickxellaceae</taxon>
        <taxon>Linderina</taxon>
    </lineage>
</organism>
<dbReference type="EMBL" id="JANBPW010002627">
    <property type="protein sequence ID" value="KAJ1940160.1"/>
    <property type="molecule type" value="Genomic_DNA"/>
</dbReference>
<comment type="caution">
    <text evidence="1">The sequence shown here is derived from an EMBL/GenBank/DDBJ whole genome shotgun (WGS) entry which is preliminary data.</text>
</comment>
<feature type="non-terminal residue" evidence="1">
    <location>
        <position position="1"/>
    </location>
</feature>
<dbReference type="EC" id="2.7.11.1" evidence="1"/>
<evidence type="ECO:0000313" key="1">
    <source>
        <dbReference type="EMBL" id="KAJ1940160.1"/>
    </source>
</evidence>
<gene>
    <name evidence="1" type="primary">BUB1</name>
    <name evidence="1" type="ORF">FBU59_003894</name>
</gene>
<reference evidence="1" key="1">
    <citation type="submission" date="2022-07" db="EMBL/GenBank/DDBJ databases">
        <title>Phylogenomic reconstructions and comparative analyses of Kickxellomycotina fungi.</title>
        <authorList>
            <person name="Reynolds N.K."/>
            <person name="Stajich J.E."/>
            <person name="Barry K."/>
            <person name="Grigoriev I.V."/>
            <person name="Crous P."/>
            <person name="Smith M.E."/>
        </authorList>
    </citation>
    <scope>NUCLEOTIDE SEQUENCE</scope>
    <source>
        <strain evidence="1">NRRL 5244</strain>
    </source>
</reference>
<name>A0ACC1J782_9FUNG</name>
<evidence type="ECO:0000313" key="2">
    <source>
        <dbReference type="Proteomes" id="UP001150603"/>
    </source>
</evidence>
<accession>A0ACC1J782</accession>
<feature type="non-terminal residue" evidence="1">
    <location>
        <position position="398"/>
    </location>
</feature>
<protein>
    <submittedName>
        <fullName evidence="1">Protein kinase</fullName>
        <ecNumber evidence="1">2.7.11.1</ecNumber>
    </submittedName>
</protein>
<dbReference type="Proteomes" id="UP001150603">
    <property type="component" value="Unassembled WGS sequence"/>
</dbReference>
<proteinExistence type="predicted"/>
<sequence>QRDGDHHGGLSEIKVTGKLQAQNAQFQAEIAAIDPVETEDPLDVYYRYIQWLFEVFPQATGHQAIIKLVETPLTLFRGQERYRNDARYVKMWIWYTGLINDGQEAVFQYLLSNKIGDSLAVLYEEYAKLLESREKIPRADKVFQLGIARKAQPLARLERRHVDFQRRVMMLKKFTVFCDDTGDAYSAASTQGSPATEPAEILSSALTPRRDRSKAAYTTAESFLRSFTDTDTPSTSRHQPKRGKDKPKQRMGKNPEKMVMPADMLFPHGDDVPQCVEEARAQLSRYAFDYDAWCANERIEAEAIEAECRAAAAAAAAANLESVSLQQNKITVHDNKDDDDDDDDDDEDLDDESASPSFLGKRKAAAISSPTINTRAAREGMLEIWNDVSDSDSESLDG</sequence>
<keyword evidence="1" id="KW-0418">Kinase</keyword>
<keyword evidence="2" id="KW-1185">Reference proteome</keyword>
<keyword evidence="1" id="KW-0808">Transferase</keyword>